<feature type="transmembrane region" description="Helical" evidence="1">
    <location>
        <begin position="170"/>
        <end position="191"/>
    </location>
</feature>
<feature type="transmembrane region" description="Helical" evidence="1">
    <location>
        <begin position="211"/>
        <end position="230"/>
    </location>
</feature>
<proteinExistence type="predicted"/>
<protein>
    <recommendedName>
        <fullName evidence="3">DUF2029 domain-containing protein</fullName>
    </recommendedName>
</protein>
<evidence type="ECO:0000256" key="1">
    <source>
        <dbReference type="SAM" id="Phobius"/>
    </source>
</evidence>
<name>A0A6B3N8Q3_9CYAN</name>
<sequence length="340" mass="39702">MNKQKLVVFTCLFIITLVGIGVVFSTPIWDYNTEREDIYYIWLEGKRILSGENPYARILLGDMRDNDKYATYFPLFYLLSALTQLLGFKEYSAWVYLWRHVFLFFNLGISYLIFYQFYNKMMLTFGFFASFFWLLNRWTIHVTQIAHIDFVGLFFLLFSLAIFHKHKRLSFLLFGLSLSLKQIAIFLLPLYLIWTWQESEKNKLESTVKSLLLILIIPIITSLPFIIWNAEGFFKSIIFSATRSPAGHLGVPSIDELIGLVIPEFVGIKAKLPMLLIMSLVFIGAIKRQIGIYTSVLLTMFVFVDFNSVLFRQYLCWVVPFIPLAIGDTMSTNRQDYKTK</sequence>
<feature type="transmembrane region" description="Helical" evidence="1">
    <location>
        <begin position="275"/>
        <end position="304"/>
    </location>
</feature>
<dbReference type="AlphaFoldDB" id="A0A6B3N8Q3"/>
<comment type="caution">
    <text evidence="2">The sequence shown here is derived from an EMBL/GenBank/DDBJ whole genome shotgun (WGS) entry which is preliminary data.</text>
</comment>
<feature type="transmembrane region" description="Helical" evidence="1">
    <location>
        <begin position="100"/>
        <end position="118"/>
    </location>
</feature>
<keyword evidence="1" id="KW-1133">Transmembrane helix</keyword>
<accession>A0A6B3N8Q3</accession>
<keyword evidence="1" id="KW-0472">Membrane</keyword>
<keyword evidence="1" id="KW-0812">Transmembrane</keyword>
<organism evidence="2">
    <name type="scientific">Symploca sp. SIO1C4</name>
    <dbReference type="NCBI Taxonomy" id="2607765"/>
    <lineage>
        <taxon>Bacteria</taxon>
        <taxon>Bacillati</taxon>
        <taxon>Cyanobacteriota</taxon>
        <taxon>Cyanophyceae</taxon>
        <taxon>Coleofasciculales</taxon>
        <taxon>Coleofasciculaceae</taxon>
        <taxon>Symploca</taxon>
    </lineage>
</organism>
<reference evidence="2" key="1">
    <citation type="submission" date="2019-11" db="EMBL/GenBank/DDBJ databases">
        <title>Genomic insights into an expanded diversity of filamentous marine cyanobacteria reveals the extraordinary biosynthetic potential of Moorea and Okeania.</title>
        <authorList>
            <person name="Ferreira Leao T."/>
            <person name="Wang M."/>
            <person name="Moss N."/>
            <person name="Da Silva R."/>
            <person name="Sanders J."/>
            <person name="Nurk S."/>
            <person name="Gurevich A."/>
            <person name="Humphrey G."/>
            <person name="Reher R."/>
            <person name="Zhu Q."/>
            <person name="Belda-Ferre P."/>
            <person name="Glukhov E."/>
            <person name="Rex R."/>
            <person name="Dorrestein P.C."/>
            <person name="Knight R."/>
            <person name="Pevzner P."/>
            <person name="Gerwick W.H."/>
            <person name="Gerwick L."/>
        </authorList>
    </citation>
    <scope>NUCLEOTIDE SEQUENCE</scope>
    <source>
        <strain evidence="2">SIO1C4</strain>
    </source>
</reference>
<feature type="transmembrane region" description="Helical" evidence="1">
    <location>
        <begin position="69"/>
        <end position="88"/>
    </location>
</feature>
<gene>
    <name evidence="2" type="ORF">F6J89_20845</name>
</gene>
<dbReference type="EMBL" id="JAAHFQ010000467">
    <property type="protein sequence ID" value="NER29996.1"/>
    <property type="molecule type" value="Genomic_DNA"/>
</dbReference>
<evidence type="ECO:0000313" key="2">
    <source>
        <dbReference type="EMBL" id="NER29996.1"/>
    </source>
</evidence>
<feature type="transmembrane region" description="Helical" evidence="1">
    <location>
        <begin position="138"/>
        <end position="163"/>
    </location>
</feature>
<feature type="transmembrane region" description="Helical" evidence="1">
    <location>
        <begin position="310"/>
        <end position="330"/>
    </location>
</feature>
<evidence type="ECO:0008006" key="3">
    <source>
        <dbReference type="Google" id="ProtNLM"/>
    </source>
</evidence>